<dbReference type="Proteomes" id="UP000253805">
    <property type="component" value="Unassembled WGS sequence"/>
</dbReference>
<dbReference type="InterPro" id="IPR053926">
    <property type="entry name" value="RecX_HTH_1st"/>
</dbReference>
<evidence type="ECO:0000259" key="1">
    <source>
        <dbReference type="Pfam" id="PF21982"/>
    </source>
</evidence>
<dbReference type="AlphaFoldDB" id="A0A369P3E1"/>
<organism evidence="2 3">
    <name type="scientific">Adlercreutzia equolifaciens subsp. celatus</name>
    <dbReference type="NCBI Taxonomy" id="394340"/>
    <lineage>
        <taxon>Bacteria</taxon>
        <taxon>Bacillati</taxon>
        <taxon>Actinomycetota</taxon>
        <taxon>Coriobacteriia</taxon>
        <taxon>Eggerthellales</taxon>
        <taxon>Eggerthellaceae</taxon>
        <taxon>Adlercreutzia</taxon>
    </lineage>
</organism>
<proteinExistence type="predicted"/>
<sequence>MVASKADILAALRADIAALEAAPSSEEPCAQVAAWPCPAEDDAVCGRDTGASCAQDLVRSSRGEERESALSDEEGKTARDAYQKILRWAAVRERSTAYLRERLLKDDFPSSVVEEALQRAVRVRAVDDRRYADALVRMKLAAGRGLRDAEREIEELGIDPATLDSWVEHERKGRDFEVGRALAALRRRPPKAKRAREAAFRRLVSQGFSTDIAATASRTWSEEQERSLMCSSMGHS</sequence>
<feature type="domain" description="RecX first three-helical" evidence="1">
    <location>
        <begin position="81"/>
        <end position="119"/>
    </location>
</feature>
<name>A0A369P3E1_9ACTN</name>
<reference evidence="2 3" key="1">
    <citation type="journal article" date="2018" name="Elife">
        <title>Discovery and characterization of a prevalent human gut bacterial enzyme sufficient for the inactivation of a family of plant toxins.</title>
        <authorList>
            <person name="Koppel N."/>
            <person name="Bisanz J.E."/>
            <person name="Pandelia M.E."/>
            <person name="Turnbaugh P.J."/>
            <person name="Balskus E.P."/>
        </authorList>
    </citation>
    <scope>NUCLEOTIDE SEQUENCE [LARGE SCALE GENOMIC DNA]</scope>
    <source>
        <strain evidence="2 3">OB21 GAM 11</strain>
    </source>
</reference>
<comment type="caution">
    <text evidence="2">The sequence shown here is derived from an EMBL/GenBank/DDBJ whole genome shotgun (WGS) entry which is preliminary data.</text>
</comment>
<dbReference type="EMBL" id="PPUT01000002">
    <property type="protein sequence ID" value="RDC46631.1"/>
    <property type="molecule type" value="Genomic_DNA"/>
</dbReference>
<evidence type="ECO:0000313" key="3">
    <source>
        <dbReference type="Proteomes" id="UP000253805"/>
    </source>
</evidence>
<protein>
    <recommendedName>
        <fullName evidence="1">RecX first three-helical domain-containing protein</fullName>
    </recommendedName>
</protein>
<evidence type="ECO:0000313" key="2">
    <source>
        <dbReference type="EMBL" id="RDC46631.1"/>
    </source>
</evidence>
<dbReference type="Pfam" id="PF21982">
    <property type="entry name" value="RecX_HTH1"/>
    <property type="match status" value="1"/>
</dbReference>
<gene>
    <name evidence="2" type="ORF">C1850_01530</name>
</gene>
<accession>A0A369P3E1</accession>